<feature type="transmembrane region" description="Helical" evidence="9">
    <location>
        <begin position="503"/>
        <end position="524"/>
    </location>
</feature>
<keyword evidence="6 9" id="KW-1133">Transmembrane helix</keyword>
<dbReference type="HOGENOM" id="CLU_010118_3_1_4"/>
<dbReference type="eggNOG" id="COG1292">
    <property type="taxonomic scope" value="Bacteria"/>
</dbReference>
<dbReference type="RefSeq" id="WP_005674471.1">
    <property type="nucleotide sequence ID" value="NZ_CP146288.1"/>
</dbReference>
<dbReference type="GO" id="GO:0022857">
    <property type="term" value="F:transmembrane transporter activity"/>
    <property type="evidence" value="ECO:0007669"/>
    <property type="project" value="InterPro"/>
</dbReference>
<dbReference type="PANTHER" id="PTHR30047">
    <property type="entry name" value="HIGH-AFFINITY CHOLINE TRANSPORT PROTEIN-RELATED"/>
    <property type="match status" value="1"/>
</dbReference>
<dbReference type="InterPro" id="IPR000060">
    <property type="entry name" value="BCCT_transptr"/>
</dbReference>
<keyword evidence="11" id="KW-1185">Reference proteome</keyword>
<evidence type="ECO:0000256" key="5">
    <source>
        <dbReference type="ARBA" id="ARBA00022692"/>
    </source>
</evidence>
<organism evidence="10 11">
    <name type="scientific">Lautropia mirabilis ATCC 51599</name>
    <dbReference type="NCBI Taxonomy" id="887898"/>
    <lineage>
        <taxon>Bacteria</taxon>
        <taxon>Pseudomonadati</taxon>
        <taxon>Pseudomonadota</taxon>
        <taxon>Betaproteobacteria</taxon>
        <taxon>Burkholderiales</taxon>
        <taxon>Burkholderiaceae</taxon>
        <taxon>Lautropia</taxon>
    </lineage>
</organism>
<evidence type="ECO:0000256" key="4">
    <source>
        <dbReference type="ARBA" id="ARBA00022475"/>
    </source>
</evidence>
<feature type="transmembrane region" description="Helical" evidence="9">
    <location>
        <begin position="170"/>
        <end position="188"/>
    </location>
</feature>
<dbReference type="STRING" id="887898.HMPREF0551_2088"/>
<dbReference type="Pfam" id="PF02028">
    <property type="entry name" value="BCCT"/>
    <property type="match status" value="1"/>
</dbReference>
<accession>E7RZH9</accession>
<dbReference type="NCBIfam" id="NF007399">
    <property type="entry name" value="PRK09928.1"/>
    <property type="match status" value="1"/>
</dbReference>
<dbReference type="EMBL" id="AEQP01000022">
    <property type="protein sequence ID" value="EFV93973.1"/>
    <property type="molecule type" value="Genomic_DNA"/>
</dbReference>
<evidence type="ECO:0000313" key="10">
    <source>
        <dbReference type="EMBL" id="EFV93973.1"/>
    </source>
</evidence>
<name>E7RZH9_9BURK</name>
<dbReference type="NCBIfam" id="TIGR00842">
    <property type="entry name" value="bcct"/>
    <property type="match status" value="1"/>
</dbReference>
<comment type="similarity">
    <text evidence="2">Belongs to the BCCT transporter (TC 2.A.15) family.</text>
</comment>
<dbReference type="Proteomes" id="UP000011021">
    <property type="component" value="Unassembled WGS sequence"/>
</dbReference>
<dbReference type="PANTHER" id="PTHR30047:SF7">
    <property type="entry name" value="HIGH-AFFINITY CHOLINE TRANSPORT PROTEIN"/>
    <property type="match status" value="1"/>
</dbReference>
<feature type="transmembrane region" description="Helical" evidence="9">
    <location>
        <begin position="288"/>
        <end position="308"/>
    </location>
</feature>
<evidence type="ECO:0000256" key="6">
    <source>
        <dbReference type="ARBA" id="ARBA00022989"/>
    </source>
</evidence>
<feature type="transmembrane region" description="Helical" evidence="9">
    <location>
        <begin position="431"/>
        <end position="460"/>
    </location>
</feature>
<keyword evidence="4" id="KW-1003">Cell membrane</keyword>
<feature type="transmembrane region" description="Helical" evidence="9">
    <location>
        <begin position="217"/>
        <end position="238"/>
    </location>
</feature>
<keyword evidence="7 9" id="KW-0472">Membrane</keyword>
<evidence type="ECO:0000256" key="7">
    <source>
        <dbReference type="ARBA" id="ARBA00023136"/>
    </source>
</evidence>
<evidence type="ECO:0000256" key="3">
    <source>
        <dbReference type="ARBA" id="ARBA00022448"/>
    </source>
</evidence>
<feature type="transmembrane region" description="Helical" evidence="9">
    <location>
        <begin position="77"/>
        <end position="94"/>
    </location>
</feature>
<evidence type="ECO:0000256" key="9">
    <source>
        <dbReference type="SAM" id="Phobius"/>
    </source>
</evidence>
<keyword evidence="3" id="KW-0813">Transport</keyword>
<feature type="transmembrane region" description="Helical" evidence="9">
    <location>
        <begin position="472"/>
        <end position="491"/>
    </location>
</feature>
<dbReference type="AlphaFoldDB" id="E7RZH9"/>
<protein>
    <submittedName>
        <fullName evidence="10">Transporter, betaine/carnitine/choline family</fullName>
    </submittedName>
</protein>
<evidence type="ECO:0000256" key="1">
    <source>
        <dbReference type="ARBA" id="ARBA00004651"/>
    </source>
</evidence>
<evidence type="ECO:0000256" key="8">
    <source>
        <dbReference type="SAM" id="MobiDB-lite"/>
    </source>
</evidence>
<comment type="caution">
    <text evidence="10">The sequence shown here is derived from an EMBL/GenBank/DDBJ whole genome shotgun (WGS) entry which is preliminary data.</text>
</comment>
<feature type="transmembrane region" description="Helical" evidence="9">
    <location>
        <begin position="115"/>
        <end position="136"/>
    </location>
</feature>
<sequence>MQQHSSSAQHPPGQDTGSTATTTVINGTADTPATIHRIVFTVSALLTLALIGFTLAFPGISEQVLGHAMAWVSDRFGWYYMLIVAAYGIFSLYVGMSKYGDIKLGQDHEKPDFPYLAWAAMLFSAGIGIDLLFFGVSEPLTHYLTPVTGQGGTPLAARAALAQTFLHWGLHGWGIYALIGMALAYFAYRHNLPLALRSALVPVFGQKRADGWLGHSVDIFGVVCTLLGLATSLGIGVLQANAGLAHVFGIETTKFTQAVIIIIVTVTAAASAMSGVDKGVRRLSEFNMLTAILLVIALLFSGPTQFLLNAMVQNIGDYFEMLPVKTFETYAYEGAKGATWKSTWTIFFWAWWVAWAPFVGLFIARISRGRTLREFVFGVMFIPLGFIFAWFSIFGNSGIFHAATDPTLAKTAIESPAMGLFVLFEHYAHPAIWSSVSVIIGLIFFVTSADSGALVLANLSSKGLSSGDDAPIWLRLFWAAATGLITLGLLFSGGFSALQSVSVAAGLPFSLVLFIYMVAMAYSLRQEGNRRKASTFDMAPPALNPQHSWRDRLNRILNFPTRKAVLRFMAGTLEPAMQDVCAELNKQGVQTTVIRNEEDQSLTFEVLHGEEVDFLYQVKPVSALMPVFAMNQASNLESDKHHERYWRAEVFLREGSQEYDLVGYTREQIIGDILNQYERHMQFLHLER</sequence>
<comment type="subcellular location">
    <subcellularLocation>
        <location evidence="1">Cell membrane</location>
        <topology evidence="1">Multi-pass membrane protein</topology>
    </subcellularLocation>
</comment>
<proteinExistence type="inferred from homology"/>
<feature type="transmembrane region" description="Helical" evidence="9">
    <location>
        <begin position="38"/>
        <end position="57"/>
    </location>
</feature>
<feature type="transmembrane region" description="Helical" evidence="9">
    <location>
        <begin position="375"/>
        <end position="393"/>
    </location>
</feature>
<feature type="transmembrane region" description="Helical" evidence="9">
    <location>
        <begin position="346"/>
        <end position="363"/>
    </location>
</feature>
<feature type="transmembrane region" description="Helical" evidence="9">
    <location>
        <begin position="258"/>
        <end position="276"/>
    </location>
</feature>
<gene>
    <name evidence="10" type="ORF">HMPREF0551_2088</name>
</gene>
<reference evidence="10 11" key="1">
    <citation type="submission" date="2010-12" db="EMBL/GenBank/DDBJ databases">
        <authorList>
            <person name="Muzny D."/>
            <person name="Qin X."/>
            <person name="Deng J."/>
            <person name="Jiang H."/>
            <person name="Liu Y."/>
            <person name="Qu J."/>
            <person name="Song X.-Z."/>
            <person name="Zhang L."/>
            <person name="Thornton R."/>
            <person name="Coyle M."/>
            <person name="Francisco L."/>
            <person name="Jackson L."/>
            <person name="Javaid M."/>
            <person name="Korchina V."/>
            <person name="Kovar C."/>
            <person name="Mata R."/>
            <person name="Mathew T."/>
            <person name="Ngo R."/>
            <person name="Nguyen L."/>
            <person name="Nguyen N."/>
            <person name="Okwuonu G."/>
            <person name="Ongeri F."/>
            <person name="Pham C."/>
            <person name="Simmons D."/>
            <person name="Wilczek-Boney K."/>
            <person name="Hale W."/>
            <person name="Jakkamsetti A."/>
            <person name="Pham P."/>
            <person name="Ruth R."/>
            <person name="San Lucas F."/>
            <person name="Warren J."/>
            <person name="Zhang J."/>
            <person name="Zhao Z."/>
            <person name="Zhou C."/>
            <person name="Zhu D."/>
            <person name="Lee S."/>
            <person name="Bess C."/>
            <person name="Blankenburg K."/>
            <person name="Forbes L."/>
            <person name="Fu Q."/>
            <person name="Gubbala S."/>
            <person name="Hirani K."/>
            <person name="Jayaseelan J.C."/>
            <person name="Lara F."/>
            <person name="Munidasa M."/>
            <person name="Palculict T."/>
            <person name="Patil S."/>
            <person name="Pu L.-L."/>
            <person name="Saada N."/>
            <person name="Tang L."/>
            <person name="Weissenberger G."/>
            <person name="Zhu Y."/>
            <person name="Hemphill L."/>
            <person name="Shang Y."/>
            <person name="Youmans B."/>
            <person name="Ayvaz T."/>
            <person name="Ross M."/>
            <person name="Santibanez J."/>
            <person name="Aqrawi P."/>
            <person name="Gross S."/>
            <person name="Joshi V."/>
            <person name="Fowler G."/>
            <person name="Nazareth L."/>
            <person name="Reid J."/>
            <person name="Worley K."/>
            <person name="Petrosino J."/>
            <person name="Highlander S."/>
            <person name="Gibbs R."/>
        </authorList>
    </citation>
    <scope>NUCLEOTIDE SEQUENCE [LARGE SCALE GENOMIC DNA]</scope>
    <source>
        <strain evidence="10 11">ATCC 51599</strain>
    </source>
</reference>
<keyword evidence="5 9" id="KW-0812">Transmembrane</keyword>
<feature type="region of interest" description="Disordered" evidence="8">
    <location>
        <begin position="1"/>
        <end position="23"/>
    </location>
</feature>
<dbReference type="GO" id="GO:0005886">
    <property type="term" value="C:plasma membrane"/>
    <property type="evidence" value="ECO:0007669"/>
    <property type="project" value="UniProtKB-SubCell"/>
</dbReference>
<evidence type="ECO:0000313" key="11">
    <source>
        <dbReference type="Proteomes" id="UP000011021"/>
    </source>
</evidence>
<evidence type="ECO:0000256" key="2">
    <source>
        <dbReference type="ARBA" id="ARBA00005658"/>
    </source>
</evidence>